<name>A0A517U0G5_9BACT</name>
<dbReference type="OrthoDB" id="279242at2"/>
<dbReference type="AlphaFoldDB" id="A0A517U0G5"/>
<dbReference type="EMBL" id="CP036339">
    <property type="protein sequence ID" value="QDT74093.1"/>
    <property type="molecule type" value="Genomic_DNA"/>
</dbReference>
<organism evidence="1 2">
    <name type="scientific">Lacipirellula limnantheis</name>
    <dbReference type="NCBI Taxonomy" id="2528024"/>
    <lineage>
        <taxon>Bacteria</taxon>
        <taxon>Pseudomonadati</taxon>
        <taxon>Planctomycetota</taxon>
        <taxon>Planctomycetia</taxon>
        <taxon>Pirellulales</taxon>
        <taxon>Lacipirellulaceae</taxon>
        <taxon>Lacipirellula</taxon>
    </lineage>
</organism>
<keyword evidence="2" id="KW-1185">Reference proteome</keyword>
<dbReference type="Proteomes" id="UP000317909">
    <property type="component" value="Chromosome"/>
</dbReference>
<gene>
    <name evidence="1" type="ORF">I41_32870</name>
</gene>
<sequence>MSDDLDEALEAQQWLLETSLPLVFEAFDDALQRDVEVPVVVLLDCEDAIGGEIARSWLGDETVEDAILHQSDDLDEESEATTVFAVAFSLEECRTEVPAVFPYLEPALEAAPEVGFYAISVTSGGASILIVPPDARP</sequence>
<dbReference type="RefSeq" id="WP_145433885.1">
    <property type="nucleotide sequence ID" value="NZ_CP036339.1"/>
</dbReference>
<protein>
    <submittedName>
        <fullName evidence="1">Uncharacterized protein</fullName>
    </submittedName>
</protein>
<reference evidence="1 2" key="1">
    <citation type="submission" date="2019-02" db="EMBL/GenBank/DDBJ databases">
        <title>Deep-cultivation of Planctomycetes and their phenomic and genomic characterization uncovers novel biology.</title>
        <authorList>
            <person name="Wiegand S."/>
            <person name="Jogler M."/>
            <person name="Boedeker C."/>
            <person name="Pinto D."/>
            <person name="Vollmers J."/>
            <person name="Rivas-Marin E."/>
            <person name="Kohn T."/>
            <person name="Peeters S.H."/>
            <person name="Heuer A."/>
            <person name="Rast P."/>
            <person name="Oberbeckmann S."/>
            <person name="Bunk B."/>
            <person name="Jeske O."/>
            <person name="Meyerdierks A."/>
            <person name="Storesund J.E."/>
            <person name="Kallscheuer N."/>
            <person name="Luecker S."/>
            <person name="Lage O.M."/>
            <person name="Pohl T."/>
            <person name="Merkel B.J."/>
            <person name="Hornburger P."/>
            <person name="Mueller R.-W."/>
            <person name="Bruemmer F."/>
            <person name="Labrenz M."/>
            <person name="Spormann A.M."/>
            <person name="Op den Camp H."/>
            <person name="Overmann J."/>
            <person name="Amann R."/>
            <person name="Jetten M.S.M."/>
            <person name="Mascher T."/>
            <person name="Medema M.H."/>
            <person name="Devos D.P."/>
            <person name="Kaster A.-K."/>
            <person name="Ovreas L."/>
            <person name="Rohde M."/>
            <person name="Galperin M.Y."/>
            <person name="Jogler C."/>
        </authorList>
    </citation>
    <scope>NUCLEOTIDE SEQUENCE [LARGE SCALE GENOMIC DNA]</scope>
    <source>
        <strain evidence="1 2">I41</strain>
    </source>
</reference>
<accession>A0A517U0G5</accession>
<proteinExistence type="predicted"/>
<dbReference type="KEGG" id="llh:I41_32870"/>
<evidence type="ECO:0000313" key="1">
    <source>
        <dbReference type="EMBL" id="QDT74093.1"/>
    </source>
</evidence>
<evidence type="ECO:0000313" key="2">
    <source>
        <dbReference type="Proteomes" id="UP000317909"/>
    </source>
</evidence>